<dbReference type="InterPro" id="IPR005366">
    <property type="entry name" value="EMC8/9"/>
</dbReference>
<dbReference type="EMBL" id="JALJOT010000003">
    <property type="protein sequence ID" value="KAK9916956.1"/>
    <property type="molecule type" value="Genomic_DNA"/>
</dbReference>
<evidence type="ECO:0000313" key="4">
    <source>
        <dbReference type="Proteomes" id="UP001491310"/>
    </source>
</evidence>
<sequence>MSCSVDRLAILKILLHAAKYPSASINGVLLGREAPRASDGEAAIHIVDAIPLFHSFLTLAPSLETALLQVDAFCDLNGNLQVVGYYHANERLNELDLKPAARKIADRIQQRVPQAVTLLVDNGKLPALAEHISTDILQLWVKDGRGWVRSASSRLKADSGGLADLYMEMLLQGKQSQISDFDDHLNDLTKDWTNKALL</sequence>
<comment type="caution">
    <text evidence="3">The sequence shown here is derived from an EMBL/GenBank/DDBJ whole genome shotgun (WGS) entry which is preliminary data.</text>
</comment>
<dbReference type="Proteomes" id="UP001491310">
    <property type="component" value="Unassembled WGS sequence"/>
</dbReference>
<evidence type="ECO:0000259" key="2">
    <source>
        <dbReference type="PROSITE" id="PS50249"/>
    </source>
</evidence>
<evidence type="ECO:0000313" key="3">
    <source>
        <dbReference type="EMBL" id="KAK9916956.1"/>
    </source>
</evidence>
<dbReference type="PROSITE" id="PS50249">
    <property type="entry name" value="MPN"/>
    <property type="match status" value="1"/>
</dbReference>
<dbReference type="Gene3D" id="3.40.140.10">
    <property type="entry name" value="Cytidine Deaminase, domain 2"/>
    <property type="match status" value="1"/>
</dbReference>
<dbReference type="InterPro" id="IPR037518">
    <property type="entry name" value="MPN"/>
</dbReference>
<dbReference type="Pfam" id="PF03665">
    <property type="entry name" value="UPF0172"/>
    <property type="match status" value="1"/>
</dbReference>
<comment type="similarity">
    <text evidence="1">Belongs to the EMC8/EMC9 family.</text>
</comment>
<gene>
    <name evidence="3" type="ORF">WJX75_009197</name>
</gene>
<feature type="domain" description="MPN" evidence="2">
    <location>
        <begin position="3"/>
        <end position="139"/>
    </location>
</feature>
<dbReference type="PANTHER" id="PTHR12941">
    <property type="entry name" value="ER MEMBRANE PROTEIN COMPLEX"/>
    <property type="match status" value="1"/>
</dbReference>
<evidence type="ECO:0000256" key="1">
    <source>
        <dbReference type="ARBA" id="ARBA00007461"/>
    </source>
</evidence>
<protein>
    <recommendedName>
        <fullName evidence="2">MPN domain-containing protein</fullName>
    </recommendedName>
</protein>
<dbReference type="CDD" id="cd08060">
    <property type="entry name" value="MPN_UPF0172"/>
    <property type="match status" value="1"/>
</dbReference>
<accession>A0ABR2YZV8</accession>
<keyword evidence="4" id="KW-1185">Reference proteome</keyword>
<name>A0ABR2YZV8_9CHLO</name>
<organism evidence="3 4">
    <name type="scientific">Coccomyxa subellipsoidea</name>
    <dbReference type="NCBI Taxonomy" id="248742"/>
    <lineage>
        <taxon>Eukaryota</taxon>
        <taxon>Viridiplantae</taxon>
        <taxon>Chlorophyta</taxon>
        <taxon>core chlorophytes</taxon>
        <taxon>Trebouxiophyceae</taxon>
        <taxon>Trebouxiophyceae incertae sedis</taxon>
        <taxon>Coccomyxaceae</taxon>
        <taxon>Coccomyxa</taxon>
    </lineage>
</organism>
<reference evidence="3 4" key="1">
    <citation type="journal article" date="2024" name="Nat. Commun.">
        <title>Phylogenomics reveals the evolutionary origins of lichenization in chlorophyte algae.</title>
        <authorList>
            <person name="Puginier C."/>
            <person name="Libourel C."/>
            <person name="Otte J."/>
            <person name="Skaloud P."/>
            <person name="Haon M."/>
            <person name="Grisel S."/>
            <person name="Petersen M."/>
            <person name="Berrin J.G."/>
            <person name="Delaux P.M."/>
            <person name="Dal Grande F."/>
            <person name="Keller J."/>
        </authorList>
    </citation>
    <scope>NUCLEOTIDE SEQUENCE [LARGE SCALE GENOMIC DNA]</scope>
    <source>
        <strain evidence="3 4">SAG 216-7</strain>
    </source>
</reference>
<dbReference type="PANTHER" id="PTHR12941:SF10">
    <property type="entry name" value="ER MEMBRANE PROTEIN COMPLEX SUBUNIT 8_9 HOMOLOG"/>
    <property type="match status" value="1"/>
</dbReference>
<proteinExistence type="inferred from homology"/>